<protein>
    <recommendedName>
        <fullName evidence="4">Molybdenum ABC transporter ATP-binding protein</fullName>
    </recommendedName>
</protein>
<dbReference type="Proteomes" id="UP000326202">
    <property type="component" value="Chromosome"/>
</dbReference>
<feature type="region of interest" description="Disordered" evidence="1">
    <location>
        <begin position="173"/>
        <end position="193"/>
    </location>
</feature>
<evidence type="ECO:0000256" key="1">
    <source>
        <dbReference type="SAM" id="MobiDB-lite"/>
    </source>
</evidence>
<dbReference type="EMBL" id="CP042906">
    <property type="protein sequence ID" value="QEX14857.1"/>
    <property type="molecule type" value="Genomic_DNA"/>
</dbReference>
<name>A0A5J6MD39_9PROT</name>
<reference evidence="2 3" key="1">
    <citation type="submission" date="2019-08" db="EMBL/GenBank/DDBJ databases">
        <title>Hyperibacter terrae gen. nov., sp. nov. and Hyperibacter viscosus sp. nov., two new members in the family Rhodospirillaceae isolated from the rhizosphere of Hypericum perforatum.</title>
        <authorList>
            <person name="Noviana Z."/>
        </authorList>
    </citation>
    <scope>NUCLEOTIDE SEQUENCE [LARGE SCALE GENOMIC DNA]</scope>
    <source>
        <strain evidence="2 3">R5913</strain>
    </source>
</reference>
<proteinExistence type="predicted"/>
<sequence>MNQAVKTIAAVQGAPSAAIQEMFRALAERWRPSARLAGVIEDSHGLADRTRCAGLLRSIADGSCYPIFQDLGAGSTACNVDGSGAISACEAVRRDIVAGCDLVLISKFGKLEAAREGLMAAFIAAIEVGVPVLTSVSPASYEAWTRFASPLFVTLPAEPDKVDAWWRAVRKNREHPQNQTPEPAPWVDQGLVR</sequence>
<dbReference type="InterPro" id="IPR018912">
    <property type="entry name" value="DUF2478"/>
</dbReference>
<dbReference type="Pfam" id="PF10649">
    <property type="entry name" value="DUF2478"/>
    <property type="match status" value="1"/>
</dbReference>
<evidence type="ECO:0008006" key="4">
    <source>
        <dbReference type="Google" id="ProtNLM"/>
    </source>
</evidence>
<dbReference type="RefSeq" id="WP_151175362.1">
    <property type="nucleotide sequence ID" value="NZ_CP042906.1"/>
</dbReference>
<evidence type="ECO:0000313" key="2">
    <source>
        <dbReference type="EMBL" id="QEX14857.1"/>
    </source>
</evidence>
<evidence type="ECO:0000313" key="3">
    <source>
        <dbReference type="Proteomes" id="UP000326202"/>
    </source>
</evidence>
<accession>A0A5J6MD39</accession>
<organism evidence="2 3">
    <name type="scientific">Hypericibacter terrae</name>
    <dbReference type="NCBI Taxonomy" id="2602015"/>
    <lineage>
        <taxon>Bacteria</taxon>
        <taxon>Pseudomonadati</taxon>
        <taxon>Pseudomonadota</taxon>
        <taxon>Alphaproteobacteria</taxon>
        <taxon>Rhodospirillales</taxon>
        <taxon>Dongiaceae</taxon>
        <taxon>Hypericibacter</taxon>
    </lineage>
</organism>
<dbReference type="KEGG" id="htq:FRZ44_01320"/>
<gene>
    <name evidence="2" type="ORF">FRZ44_01320</name>
</gene>
<keyword evidence="3" id="KW-1185">Reference proteome</keyword>
<dbReference type="AlphaFoldDB" id="A0A5J6MD39"/>
<dbReference type="OrthoDB" id="5918880at2"/>